<evidence type="ECO:0000313" key="5">
    <source>
        <dbReference type="EMBL" id="KAA0705747.1"/>
    </source>
</evidence>
<dbReference type="GO" id="GO:0005576">
    <property type="term" value="C:extracellular region"/>
    <property type="evidence" value="ECO:0007669"/>
    <property type="project" value="UniProtKB-SubCell"/>
</dbReference>
<comment type="similarity">
    <text evidence="2 4">Belongs to the heparin-binding growth factors family.</text>
</comment>
<dbReference type="GO" id="GO:0008083">
    <property type="term" value="F:growth factor activity"/>
    <property type="evidence" value="ECO:0007669"/>
    <property type="project" value="InterPro"/>
</dbReference>
<dbReference type="SMART" id="SM00442">
    <property type="entry name" value="FGF"/>
    <property type="match status" value="1"/>
</dbReference>
<dbReference type="InterPro" id="IPR008996">
    <property type="entry name" value="IL1/FGF"/>
</dbReference>
<comment type="subcellular location">
    <subcellularLocation>
        <location evidence="1">Secreted</location>
    </subcellularLocation>
</comment>
<evidence type="ECO:0000256" key="1">
    <source>
        <dbReference type="ARBA" id="ARBA00004613"/>
    </source>
</evidence>
<dbReference type="PANTHER" id="PTHR11486">
    <property type="entry name" value="FIBROBLAST GROWTH FACTOR"/>
    <property type="match status" value="1"/>
</dbReference>
<accession>A0A5A9NBL0</accession>
<comment type="caution">
    <text evidence="5">The sequence shown here is derived from an EMBL/GenBank/DDBJ whole genome shotgun (WGS) entry which is preliminary data.</text>
</comment>
<dbReference type="PRINTS" id="PR00262">
    <property type="entry name" value="IL1HBGF"/>
</dbReference>
<organism evidence="5 6">
    <name type="scientific">Triplophysa tibetana</name>
    <dbReference type="NCBI Taxonomy" id="1572043"/>
    <lineage>
        <taxon>Eukaryota</taxon>
        <taxon>Metazoa</taxon>
        <taxon>Chordata</taxon>
        <taxon>Craniata</taxon>
        <taxon>Vertebrata</taxon>
        <taxon>Euteleostomi</taxon>
        <taxon>Actinopterygii</taxon>
        <taxon>Neopterygii</taxon>
        <taxon>Teleostei</taxon>
        <taxon>Ostariophysi</taxon>
        <taxon>Cypriniformes</taxon>
        <taxon>Nemacheilidae</taxon>
        <taxon>Triplophysa</taxon>
    </lineage>
</organism>
<dbReference type="Gene3D" id="2.80.10.50">
    <property type="match status" value="1"/>
</dbReference>
<proteinExistence type="inferred from homology"/>
<evidence type="ECO:0000256" key="2">
    <source>
        <dbReference type="ARBA" id="ARBA00007936"/>
    </source>
</evidence>
<dbReference type="InterPro" id="IPR002209">
    <property type="entry name" value="Fibroblast_GF_fam"/>
</dbReference>
<evidence type="ECO:0000256" key="3">
    <source>
        <dbReference type="ARBA" id="ARBA00022525"/>
    </source>
</evidence>
<dbReference type="SUPFAM" id="SSF50353">
    <property type="entry name" value="Cytokine"/>
    <property type="match status" value="1"/>
</dbReference>
<evidence type="ECO:0000256" key="4">
    <source>
        <dbReference type="RuleBase" id="RU049442"/>
    </source>
</evidence>
<dbReference type="EMBL" id="SOYY01000021">
    <property type="protein sequence ID" value="KAA0705747.1"/>
    <property type="molecule type" value="Genomic_DNA"/>
</dbReference>
<dbReference type="AlphaFoldDB" id="A0A5A9NBL0"/>
<gene>
    <name evidence="5" type="ORF">E1301_Tti004509</name>
</gene>
<reference evidence="5 6" key="1">
    <citation type="journal article" date="2019" name="Mol. Ecol. Resour.">
        <title>Chromosome-level genome assembly of Triplophysa tibetana, a fish adapted to the harsh high-altitude environment of the Tibetan Plateau.</title>
        <authorList>
            <person name="Yang X."/>
            <person name="Liu H."/>
            <person name="Ma Z."/>
            <person name="Zou Y."/>
            <person name="Zou M."/>
            <person name="Mao Y."/>
            <person name="Li X."/>
            <person name="Wang H."/>
            <person name="Chen T."/>
            <person name="Wang W."/>
            <person name="Yang R."/>
        </authorList>
    </citation>
    <scope>NUCLEOTIDE SEQUENCE [LARGE SCALE GENOMIC DNA]</scope>
    <source>
        <strain evidence="5">TTIB1903HZAU</strain>
        <tissue evidence="5">Muscle</tissue>
    </source>
</reference>
<dbReference type="PROSITE" id="PS00247">
    <property type="entry name" value="HBGF_FGF"/>
    <property type="match status" value="1"/>
</dbReference>
<keyword evidence="3" id="KW-0964">Secreted</keyword>
<keyword evidence="6" id="KW-1185">Reference proteome</keyword>
<dbReference type="Proteomes" id="UP000324632">
    <property type="component" value="Chromosome 21"/>
</dbReference>
<dbReference type="Pfam" id="PF00167">
    <property type="entry name" value="FGF"/>
    <property type="match status" value="1"/>
</dbReference>
<evidence type="ECO:0000313" key="6">
    <source>
        <dbReference type="Proteomes" id="UP000324632"/>
    </source>
</evidence>
<sequence>MYVPAHSVLFPFRTQVRELLLYTDDISQELFLEINADGSVSGSSVQSPNCVLELRSVKAGETVIKGVATSLFLCMDSEGKLRGQRGFAEKDCVFKELILEDGYTCFRSPHNGLSVSLPSKQLRQKHGTSLSRFLPIMDKQEDSQIQDVKQYFQDVNLDSDDPFGMGHQLHIQSIYSPSLHSKK</sequence>
<name>A0A5A9NBL0_9TELE</name>
<protein>
    <recommendedName>
        <fullName evidence="4">Fibroblast growth factor</fullName>
        <shortName evidence="4">FGF</shortName>
    </recommendedName>
</protein>